<dbReference type="InterPro" id="IPR001754">
    <property type="entry name" value="OMPdeCOase_dom"/>
</dbReference>
<reference evidence="9" key="1">
    <citation type="submission" date="2016-10" db="EMBL/GenBank/DDBJ databases">
        <authorList>
            <person name="de Groot N.N."/>
        </authorList>
    </citation>
    <scope>NUCLEOTIDE SEQUENCE</scope>
</reference>
<feature type="domain" description="Orotidine 5'-phosphate decarboxylase" evidence="8">
    <location>
        <begin position="26"/>
        <end position="240"/>
    </location>
</feature>
<dbReference type="SMART" id="SM00934">
    <property type="entry name" value="OMPdecase"/>
    <property type="match status" value="1"/>
</dbReference>
<dbReference type="InterPro" id="IPR018089">
    <property type="entry name" value="OMPdecase_AS"/>
</dbReference>
<dbReference type="AlphaFoldDB" id="A0A1W1E0X7"/>
<dbReference type="GO" id="GO:0006207">
    <property type="term" value="P:'de novo' pyrimidine nucleobase biosynthetic process"/>
    <property type="evidence" value="ECO:0007669"/>
    <property type="project" value="InterPro"/>
</dbReference>
<sequence>MRMDIRVRVFFKRKKMKTKDIELKDRLIFALDVPEVGQAKALVKQLDDSVTFYKIGMELLMTGQYFQLMDWLIAQDKKVFVDLKFFDVPETVGRTISRLSEYGATFATIHGNQALMEKAAENKGDLKVLAVTALTSLDRGDLDDLGFKCDVQDLVISRAKRAFEAGCDGVVSSGLEVPFLREFVDNKLIAVTPGIRPVANDDDQKRIVDVATAFKSGSDYIVVGRPIKNATNPYQAACEIQKIIQTCFQNPL</sequence>
<evidence type="ECO:0000256" key="1">
    <source>
        <dbReference type="ARBA" id="ARBA00004861"/>
    </source>
</evidence>
<evidence type="ECO:0000256" key="5">
    <source>
        <dbReference type="ARBA" id="ARBA00022975"/>
    </source>
</evidence>
<dbReference type="GO" id="GO:0004590">
    <property type="term" value="F:orotidine-5'-phosphate decarboxylase activity"/>
    <property type="evidence" value="ECO:0007669"/>
    <property type="project" value="UniProtKB-EC"/>
</dbReference>
<dbReference type="InterPro" id="IPR011060">
    <property type="entry name" value="RibuloseP-bd_barrel"/>
</dbReference>
<dbReference type="PANTHER" id="PTHR32119">
    <property type="entry name" value="OROTIDINE 5'-PHOSPHATE DECARBOXYLASE"/>
    <property type="match status" value="1"/>
</dbReference>
<evidence type="ECO:0000259" key="8">
    <source>
        <dbReference type="SMART" id="SM00934"/>
    </source>
</evidence>
<dbReference type="NCBIfam" id="NF001273">
    <property type="entry name" value="PRK00230.1"/>
    <property type="match status" value="1"/>
</dbReference>
<evidence type="ECO:0000256" key="7">
    <source>
        <dbReference type="ARBA" id="ARBA00033428"/>
    </source>
</evidence>
<dbReference type="EC" id="4.1.1.23" evidence="2"/>
<dbReference type="GO" id="GO:0044205">
    <property type="term" value="P:'de novo' UMP biosynthetic process"/>
    <property type="evidence" value="ECO:0007669"/>
    <property type="project" value="UniProtKB-UniPathway"/>
</dbReference>
<gene>
    <name evidence="9" type="ORF">MNB_SUP05-SYMBIONT-5-872</name>
    <name evidence="10" type="ORF">MNB_SUP05-SYMBIONT-7-767</name>
</gene>
<evidence type="ECO:0000313" key="9">
    <source>
        <dbReference type="EMBL" id="SFV87595.1"/>
    </source>
</evidence>
<dbReference type="SUPFAM" id="SSF51366">
    <property type="entry name" value="Ribulose-phoshate binding barrel"/>
    <property type="match status" value="1"/>
</dbReference>
<keyword evidence="5" id="KW-0665">Pyrimidine biosynthesis</keyword>
<dbReference type="GO" id="GO:0005829">
    <property type="term" value="C:cytosol"/>
    <property type="evidence" value="ECO:0007669"/>
    <property type="project" value="TreeGrafter"/>
</dbReference>
<evidence type="ECO:0000313" key="10">
    <source>
        <dbReference type="EMBL" id="SFV89179.1"/>
    </source>
</evidence>
<evidence type="ECO:0000256" key="2">
    <source>
        <dbReference type="ARBA" id="ARBA00012321"/>
    </source>
</evidence>
<dbReference type="InterPro" id="IPR014732">
    <property type="entry name" value="OMPdecase"/>
</dbReference>
<keyword evidence="4" id="KW-0210">Decarboxylase</keyword>
<dbReference type="PANTHER" id="PTHR32119:SF2">
    <property type="entry name" value="OROTIDINE 5'-PHOSPHATE DECARBOXYLASE"/>
    <property type="match status" value="1"/>
</dbReference>
<proteinExistence type="predicted"/>
<accession>A0A1W1E0X7</accession>
<evidence type="ECO:0000256" key="4">
    <source>
        <dbReference type="ARBA" id="ARBA00022793"/>
    </source>
</evidence>
<evidence type="ECO:0000256" key="3">
    <source>
        <dbReference type="ARBA" id="ARBA00021923"/>
    </source>
</evidence>
<dbReference type="UniPathway" id="UPA00070">
    <property type="reaction ID" value="UER00120"/>
</dbReference>
<dbReference type="EMBL" id="FPHZ01000044">
    <property type="protein sequence ID" value="SFV87595.1"/>
    <property type="molecule type" value="Genomic_DNA"/>
</dbReference>
<dbReference type="NCBIfam" id="TIGR01740">
    <property type="entry name" value="pyrF"/>
    <property type="match status" value="1"/>
</dbReference>
<dbReference type="Pfam" id="PF00215">
    <property type="entry name" value="OMPdecase"/>
    <property type="match status" value="1"/>
</dbReference>
<dbReference type="InterPro" id="IPR013785">
    <property type="entry name" value="Aldolase_TIM"/>
</dbReference>
<keyword evidence="6 9" id="KW-0456">Lyase</keyword>
<dbReference type="EMBL" id="FPIA01000130">
    <property type="protein sequence ID" value="SFV89179.1"/>
    <property type="molecule type" value="Genomic_DNA"/>
</dbReference>
<evidence type="ECO:0000256" key="6">
    <source>
        <dbReference type="ARBA" id="ARBA00023239"/>
    </source>
</evidence>
<organism evidence="9">
    <name type="scientific">hydrothermal vent metagenome</name>
    <dbReference type="NCBI Taxonomy" id="652676"/>
    <lineage>
        <taxon>unclassified sequences</taxon>
        <taxon>metagenomes</taxon>
        <taxon>ecological metagenomes</taxon>
    </lineage>
</organism>
<dbReference type="CDD" id="cd04725">
    <property type="entry name" value="OMP_decarboxylase_like"/>
    <property type="match status" value="1"/>
</dbReference>
<name>A0A1W1E0X7_9ZZZZ</name>
<dbReference type="Gene3D" id="3.20.20.70">
    <property type="entry name" value="Aldolase class I"/>
    <property type="match status" value="1"/>
</dbReference>
<dbReference type="PROSITE" id="PS00156">
    <property type="entry name" value="OMPDECASE"/>
    <property type="match status" value="1"/>
</dbReference>
<comment type="pathway">
    <text evidence="1">Pyrimidine metabolism; UMP biosynthesis via de novo pathway; UMP from orotate: step 2/2.</text>
</comment>
<protein>
    <recommendedName>
        <fullName evidence="3">Orotidine 5'-phosphate decarboxylase</fullName>
        <ecNumber evidence="2">4.1.1.23</ecNumber>
    </recommendedName>
    <alternativeName>
        <fullName evidence="7">OMP decarboxylase</fullName>
    </alternativeName>
</protein>